<evidence type="ECO:0008006" key="4">
    <source>
        <dbReference type="Google" id="ProtNLM"/>
    </source>
</evidence>
<proteinExistence type="predicted"/>
<reference evidence="2 3" key="1">
    <citation type="journal article" date="2012" name="J. Bacteriol.">
        <title>Genome Sequence of Pectin-Degrading Alishewanella aestuarii Strain B11T, Isolated from Tidal Flat Sediment.</title>
        <authorList>
            <person name="Jung J."/>
            <person name="Choi S."/>
            <person name="Chun J."/>
            <person name="Park W."/>
        </authorList>
    </citation>
    <scope>NUCLEOTIDE SEQUENCE [LARGE SCALE GENOMIC DNA]</scope>
    <source>
        <strain evidence="2 3">B11</strain>
    </source>
</reference>
<sequence>MKMSFPGLQGVIFQGGLVKYLVLIFSFLVIGCANLKIIGESDQNTEVYVGIKNGNIIYQGEITETSNNVIFSLFNDAELKPSRLVITSNGGEIGAEMDLGRWVKDNKLDVEVKGACASSCANYVFPAANTKYLRKDSILIWHGGAWQSNWRITEDNRESFNAYITLMRKMETHFYADIGVDNLLTTYGQSKVSFWDYIQNFFGIGTVGYDYSLADLQKFGVANIELLDEEWDWRKYRPDRANLVKRIKVDDDYKFGLNRFEIN</sequence>
<name>J2ICK3_9ALTE</name>
<dbReference type="PROSITE" id="PS51257">
    <property type="entry name" value="PROKAR_LIPOPROTEIN"/>
    <property type="match status" value="1"/>
</dbReference>
<dbReference type="InterPro" id="IPR029045">
    <property type="entry name" value="ClpP/crotonase-like_dom_sf"/>
</dbReference>
<organism evidence="2 3">
    <name type="scientific">Alishewanella aestuarii B11</name>
    <dbReference type="NCBI Taxonomy" id="1197174"/>
    <lineage>
        <taxon>Bacteria</taxon>
        <taxon>Pseudomonadati</taxon>
        <taxon>Pseudomonadota</taxon>
        <taxon>Gammaproteobacteria</taxon>
        <taxon>Alteromonadales</taxon>
        <taxon>Alteromonadaceae</taxon>
        <taxon>Alishewanella</taxon>
    </lineage>
</organism>
<feature type="transmembrane region" description="Helical" evidence="1">
    <location>
        <begin position="20"/>
        <end position="38"/>
    </location>
</feature>
<dbReference type="AlphaFoldDB" id="J2ICK3"/>
<dbReference type="SUPFAM" id="SSF52096">
    <property type="entry name" value="ClpP/crotonase"/>
    <property type="match status" value="1"/>
</dbReference>
<dbReference type="Proteomes" id="UP000012043">
    <property type="component" value="Unassembled WGS sequence"/>
</dbReference>
<dbReference type="PATRIC" id="fig|1197174.4.peg.2717"/>
<keyword evidence="1" id="KW-0812">Transmembrane</keyword>
<evidence type="ECO:0000313" key="3">
    <source>
        <dbReference type="Proteomes" id="UP000012043"/>
    </source>
</evidence>
<protein>
    <recommendedName>
        <fullName evidence="4">Lipoprotein</fullName>
    </recommendedName>
</protein>
<keyword evidence="1" id="KW-1133">Transmembrane helix</keyword>
<accession>J2ICK3</accession>
<dbReference type="EMBL" id="ALAB01000036">
    <property type="protein sequence ID" value="EJI84379.1"/>
    <property type="molecule type" value="Genomic_DNA"/>
</dbReference>
<evidence type="ECO:0000313" key="2">
    <source>
        <dbReference type="EMBL" id="EJI84379.1"/>
    </source>
</evidence>
<gene>
    <name evidence="2" type="ORF">AEST_27770</name>
</gene>
<evidence type="ECO:0000256" key="1">
    <source>
        <dbReference type="SAM" id="Phobius"/>
    </source>
</evidence>
<keyword evidence="1" id="KW-0472">Membrane</keyword>
<keyword evidence="3" id="KW-1185">Reference proteome</keyword>
<comment type="caution">
    <text evidence="2">The sequence shown here is derived from an EMBL/GenBank/DDBJ whole genome shotgun (WGS) entry which is preliminary data.</text>
</comment>
<dbReference type="RefSeq" id="WP_008609755.1">
    <property type="nucleotide sequence ID" value="NZ_ALAB01000036.1"/>
</dbReference>